<dbReference type="AlphaFoldDB" id="A0A448X9N5"/>
<evidence type="ECO:0000313" key="2">
    <source>
        <dbReference type="Proteomes" id="UP000784294"/>
    </source>
</evidence>
<dbReference type="Proteomes" id="UP000784294">
    <property type="component" value="Unassembled WGS sequence"/>
</dbReference>
<evidence type="ECO:0000313" key="1">
    <source>
        <dbReference type="EMBL" id="VEL31732.1"/>
    </source>
</evidence>
<keyword evidence="2" id="KW-1185">Reference proteome</keyword>
<accession>A0A448X9N5</accession>
<proteinExistence type="predicted"/>
<name>A0A448X9N5_9PLAT</name>
<dbReference type="EMBL" id="CAAALY010125736">
    <property type="protein sequence ID" value="VEL31732.1"/>
    <property type="molecule type" value="Genomic_DNA"/>
</dbReference>
<organism evidence="1 2">
    <name type="scientific">Protopolystoma xenopodis</name>
    <dbReference type="NCBI Taxonomy" id="117903"/>
    <lineage>
        <taxon>Eukaryota</taxon>
        <taxon>Metazoa</taxon>
        <taxon>Spiralia</taxon>
        <taxon>Lophotrochozoa</taxon>
        <taxon>Platyhelminthes</taxon>
        <taxon>Monogenea</taxon>
        <taxon>Polyopisthocotylea</taxon>
        <taxon>Polystomatidea</taxon>
        <taxon>Polystomatidae</taxon>
        <taxon>Protopolystoma</taxon>
    </lineage>
</organism>
<reference evidence="1" key="1">
    <citation type="submission" date="2018-11" db="EMBL/GenBank/DDBJ databases">
        <authorList>
            <consortium name="Pathogen Informatics"/>
        </authorList>
    </citation>
    <scope>NUCLEOTIDE SEQUENCE</scope>
</reference>
<protein>
    <submittedName>
        <fullName evidence="1">Uncharacterized protein</fullName>
    </submittedName>
</protein>
<gene>
    <name evidence="1" type="ORF">PXEA_LOCUS25172</name>
</gene>
<sequence>MVTIEAWRKMSANLADKLGFLTLSLRYSTLSQQQPLICQLTVTWARNISPVLQKKTIVVRPLHSFFAPFPTTDLYMQAIVVKDRLLRSSPCLPFSLSPPFGLFGSFPLFATFTHLHVHAVRY</sequence>
<comment type="caution">
    <text evidence="1">The sequence shown here is derived from an EMBL/GenBank/DDBJ whole genome shotgun (WGS) entry which is preliminary data.</text>
</comment>